<dbReference type="PANTHER" id="PTHR16074:SF4">
    <property type="entry name" value="BARDET-BIEDL SYNDROME 7 PROTEIN"/>
    <property type="match status" value="1"/>
</dbReference>
<dbReference type="Pfam" id="PF23360">
    <property type="entry name" value="BBS7_GAE"/>
    <property type="match status" value="1"/>
</dbReference>
<dbReference type="InterPro" id="IPR056335">
    <property type="entry name" value="BBS7_hairpin"/>
</dbReference>
<dbReference type="Proteomes" id="UP001610411">
    <property type="component" value="Unassembled WGS sequence"/>
</dbReference>
<keyword evidence="1" id="KW-0175">Coiled coil</keyword>
<dbReference type="AlphaFoldDB" id="A0ABD2EP70"/>
<sequence length="565" mass="63984">MEMVLNRADYLQVGVTSPKTMKLLPASKHKATQKVVIGDHDGVVMCFGMKKGEAVAVFKTLPGQKIARLELGGVLNTPQERIFIAAGSEIRGFTKRGKQFLSFETNLTESIKAMHISGSDLFLSASYIYNHYCDCKDQHYYLCGDKINDVICLPVERSPRIIPILACQDRVLRVLQMLSESVTSIQGGCVGKDGYDEIVVSTYSGWVTGLTTEPIHKESGPGEELKINQEMQNKISSLRRELEHLQYKVLQERENYQQCSQSSKAKSAVPSFSINDKFTLNKDDASYSLILEVQTAIDNVLIQSDVPIDLLDVDKNSAVVSFSSCDSESNDNFLLATYRCQANTTRLELKIRSIEGQYGTLQAYVTPRIQPKTCQVRQYHIKPLSLHQRTHFIDHDRPMNTLTLTGQFSFAEVHSWVVFCLPEVPEKPPAGECVTFYFQNTFLDTQLESIYRKGEGVFKSDNISTISILKDVLSKEATKRKINLNITYEINEVSVKHTLKLIHPKLEYQLLLAKKVQLIDALKELQVHEGNTDFLIPEYRSILEEADHLQEEYKKQPAHLERLYG</sequence>
<proteinExistence type="predicted"/>
<feature type="domain" description="BBS7 GAE" evidence="3">
    <location>
        <begin position="270"/>
        <end position="379"/>
    </location>
</feature>
<dbReference type="InterPro" id="IPR056332">
    <property type="entry name" value="Beta-prop_BBS7"/>
</dbReference>
<dbReference type="EMBL" id="JBFSEQ010000003">
    <property type="protein sequence ID" value="KAL2780868.1"/>
    <property type="molecule type" value="Genomic_DNA"/>
</dbReference>
<organism evidence="6 7">
    <name type="scientific">Daubentonia madagascariensis</name>
    <name type="common">Aye-aye</name>
    <name type="synonym">Sciurus madagascariensis</name>
    <dbReference type="NCBI Taxonomy" id="31869"/>
    <lineage>
        <taxon>Eukaryota</taxon>
        <taxon>Metazoa</taxon>
        <taxon>Chordata</taxon>
        <taxon>Craniata</taxon>
        <taxon>Vertebrata</taxon>
        <taxon>Euteleostomi</taxon>
        <taxon>Mammalia</taxon>
        <taxon>Eutheria</taxon>
        <taxon>Euarchontoglires</taxon>
        <taxon>Primates</taxon>
        <taxon>Strepsirrhini</taxon>
        <taxon>Chiromyiformes</taxon>
        <taxon>Daubentoniidae</taxon>
        <taxon>Daubentonia</taxon>
    </lineage>
</organism>
<feature type="domain" description="BBS7 helical hairpin" evidence="2">
    <location>
        <begin position="492"/>
        <end position="565"/>
    </location>
</feature>
<feature type="domain" description="BBS7 beta-propeller" evidence="5">
    <location>
        <begin position="177"/>
        <end position="212"/>
    </location>
</feature>
<keyword evidence="7" id="KW-1185">Reference proteome</keyword>
<gene>
    <name evidence="6" type="ORF">WCI35_009230</name>
</gene>
<dbReference type="PANTHER" id="PTHR16074">
    <property type="entry name" value="BARDET-BIEDL SYNDROME 7 PROTEIN"/>
    <property type="match status" value="1"/>
</dbReference>
<comment type="caution">
    <text evidence="6">The sequence shown here is derived from an EMBL/GenBank/DDBJ whole genome shotgun (WGS) entry which is preliminary data.</text>
</comment>
<evidence type="ECO:0000259" key="5">
    <source>
        <dbReference type="Pfam" id="PF23743"/>
    </source>
</evidence>
<feature type="domain" description="BBS7 beta-propeller" evidence="5">
    <location>
        <begin position="21"/>
        <end position="176"/>
    </location>
</feature>
<accession>A0ABD2EP70</accession>
<dbReference type="InterPro" id="IPR056334">
    <property type="entry name" value="BBS7_GAE_dom"/>
</dbReference>
<evidence type="ECO:0000259" key="2">
    <source>
        <dbReference type="Pfam" id="PF23349"/>
    </source>
</evidence>
<dbReference type="Pfam" id="PF23349">
    <property type="entry name" value="BBS7_hp"/>
    <property type="match status" value="1"/>
</dbReference>
<evidence type="ECO:0000313" key="7">
    <source>
        <dbReference type="Proteomes" id="UP001610411"/>
    </source>
</evidence>
<evidence type="ECO:0000259" key="4">
    <source>
        <dbReference type="Pfam" id="PF23361"/>
    </source>
</evidence>
<dbReference type="Pfam" id="PF23743">
    <property type="entry name" value="Beta-prop_BBS7"/>
    <property type="match status" value="2"/>
</dbReference>
<protein>
    <submittedName>
        <fullName evidence="6">Bardet-Biedl syndrome 7 protein isoform b</fullName>
    </submittedName>
</protein>
<evidence type="ECO:0000313" key="6">
    <source>
        <dbReference type="EMBL" id="KAL2780868.1"/>
    </source>
</evidence>
<feature type="domain" description="BBS7 platform" evidence="4">
    <location>
        <begin position="387"/>
        <end position="489"/>
    </location>
</feature>
<name>A0ABD2EP70_DAUMA</name>
<dbReference type="InterPro" id="IPR056333">
    <property type="entry name" value="BBS7_pf_dom"/>
</dbReference>
<dbReference type="Pfam" id="PF23361">
    <property type="entry name" value="BBS7_pf"/>
    <property type="match status" value="1"/>
</dbReference>
<reference evidence="6 7" key="1">
    <citation type="journal article" date="2024" name="G3 (Bethesda)">
        <title>A hybrid genome assembly of the endangered aye-aye (Daubentonia madagascariensis).</title>
        <authorList>
            <person name="Versoza C.J."/>
            <person name="Pfeifer S.P."/>
        </authorList>
    </citation>
    <scope>NUCLEOTIDE SEQUENCE [LARGE SCALE GENOMIC DNA]</scope>
    <source>
        <strain evidence="6">6821</strain>
    </source>
</reference>
<evidence type="ECO:0000259" key="3">
    <source>
        <dbReference type="Pfam" id="PF23360"/>
    </source>
</evidence>
<feature type="coiled-coil region" evidence="1">
    <location>
        <begin position="228"/>
        <end position="255"/>
    </location>
</feature>
<evidence type="ECO:0000256" key="1">
    <source>
        <dbReference type="SAM" id="Coils"/>
    </source>
</evidence>